<comment type="similarity">
    <text evidence="1">Belongs to the peptidase C48 family.</text>
</comment>
<evidence type="ECO:0000256" key="5">
    <source>
        <dbReference type="ARBA" id="ARBA00022801"/>
    </source>
</evidence>
<dbReference type="PROSITE" id="PS50600">
    <property type="entry name" value="ULP_PROTEASE"/>
    <property type="match status" value="1"/>
</dbReference>
<dbReference type="STRING" id="1392247.A0A3N4L361"/>
<sequence>MLLNHRRLKLLTDTIPVKPGSRRGTLQLKFRAPSTEESESSPIETQSLKPKLELPKPPWETPLVYPPNGPRKEVIDYDDLKRLNSNSYLNDNIINFYLKYIEVQLGHKNPEVAKETYFLNTFFYERLTKRDDKK</sequence>
<dbReference type="Proteomes" id="UP000277580">
    <property type="component" value="Unassembled WGS sequence"/>
</dbReference>
<accession>A0A3N4L361</accession>
<keyword evidence="2" id="KW-0597">Phosphoprotein</keyword>
<protein>
    <recommendedName>
        <fullName evidence="7">Ubiquitin-like protease family profile domain-containing protein</fullName>
    </recommendedName>
</protein>
<dbReference type="OrthoDB" id="442460at2759"/>
<evidence type="ECO:0000256" key="6">
    <source>
        <dbReference type="SAM" id="MobiDB-lite"/>
    </source>
</evidence>
<dbReference type="Gene3D" id="3.40.395.10">
    <property type="entry name" value="Adenoviral Proteinase, Chain A"/>
    <property type="match status" value="1"/>
</dbReference>
<dbReference type="SUPFAM" id="SSF54001">
    <property type="entry name" value="Cysteine proteinases"/>
    <property type="match status" value="1"/>
</dbReference>
<name>A0A3N4L361_9PEZI</name>
<dbReference type="GO" id="GO:0005634">
    <property type="term" value="C:nucleus"/>
    <property type="evidence" value="ECO:0007669"/>
    <property type="project" value="TreeGrafter"/>
</dbReference>
<dbReference type="GO" id="GO:0070139">
    <property type="term" value="F:SUMO-specific endopeptidase activity"/>
    <property type="evidence" value="ECO:0007669"/>
    <property type="project" value="TreeGrafter"/>
</dbReference>
<evidence type="ECO:0000259" key="7">
    <source>
        <dbReference type="PROSITE" id="PS50600"/>
    </source>
</evidence>
<evidence type="ECO:0000256" key="4">
    <source>
        <dbReference type="ARBA" id="ARBA00022786"/>
    </source>
</evidence>
<keyword evidence="3" id="KW-0645">Protease</keyword>
<evidence type="ECO:0000313" key="8">
    <source>
        <dbReference type="EMBL" id="RPB12445.1"/>
    </source>
</evidence>
<dbReference type="GO" id="GO:0016926">
    <property type="term" value="P:protein desumoylation"/>
    <property type="evidence" value="ECO:0007669"/>
    <property type="project" value="TreeGrafter"/>
</dbReference>
<feature type="compositionally biased region" description="Low complexity" evidence="6">
    <location>
        <begin position="40"/>
        <end position="49"/>
    </location>
</feature>
<gene>
    <name evidence="8" type="ORF">P167DRAFT_156606</name>
</gene>
<organism evidence="8 9">
    <name type="scientific">Morchella conica CCBAS932</name>
    <dbReference type="NCBI Taxonomy" id="1392247"/>
    <lineage>
        <taxon>Eukaryota</taxon>
        <taxon>Fungi</taxon>
        <taxon>Dikarya</taxon>
        <taxon>Ascomycota</taxon>
        <taxon>Pezizomycotina</taxon>
        <taxon>Pezizomycetes</taxon>
        <taxon>Pezizales</taxon>
        <taxon>Morchellaceae</taxon>
        <taxon>Morchella</taxon>
    </lineage>
</organism>
<feature type="region of interest" description="Disordered" evidence="6">
    <location>
        <begin position="26"/>
        <end position="65"/>
    </location>
</feature>
<evidence type="ECO:0000313" key="9">
    <source>
        <dbReference type="Proteomes" id="UP000277580"/>
    </source>
</evidence>
<dbReference type="InterPro" id="IPR003653">
    <property type="entry name" value="Peptidase_C48_C"/>
</dbReference>
<evidence type="ECO:0000256" key="2">
    <source>
        <dbReference type="ARBA" id="ARBA00022553"/>
    </source>
</evidence>
<reference evidence="8 9" key="1">
    <citation type="journal article" date="2018" name="Nat. Ecol. Evol.">
        <title>Pezizomycetes genomes reveal the molecular basis of ectomycorrhizal truffle lifestyle.</title>
        <authorList>
            <person name="Murat C."/>
            <person name="Payen T."/>
            <person name="Noel B."/>
            <person name="Kuo A."/>
            <person name="Morin E."/>
            <person name="Chen J."/>
            <person name="Kohler A."/>
            <person name="Krizsan K."/>
            <person name="Balestrini R."/>
            <person name="Da Silva C."/>
            <person name="Montanini B."/>
            <person name="Hainaut M."/>
            <person name="Levati E."/>
            <person name="Barry K.W."/>
            <person name="Belfiori B."/>
            <person name="Cichocki N."/>
            <person name="Clum A."/>
            <person name="Dockter R.B."/>
            <person name="Fauchery L."/>
            <person name="Guy J."/>
            <person name="Iotti M."/>
            <person name="Le Tacon F."/>
            <person name="Lindquist E.A."/>
            <person name="Lipzen A."/>
            <person name="Malagnac F."/>
            <person name="Mello A."/>
            <person name="Molinier V."/>
            <person name="Miyauchi S."/>
            <person name="Poulain J."/>
            <person name="Riccioni C."/>
            <person name="Rubini A."/>
            <person name="Sitrit Y."/>
            <person name="Splivallo R."/>
            <person name="Traeger S."/>
            <person name="Wang M."/>
            <person name="Zifcakova L."/>
            <person name="Wipf D."/>
            <person name="Zambonelli A."/>
            <person name="Paolocci F."/>
            <person name="Nowrousian M."/>
            <person name="Ottonello S."/>
            <person name="Baldrian P."/>
            <person name="Spatafora J.W."/>
            <person name="Henrissat B."/>
            <person name="Nagy L.G."/>
            <person name="Aury J.M."/>
            <person name="Wincker P."/>
            <person name="Grigoriev I.V."/>
            <person name="Bonfante P."/>
            <person name="Martin F.M."/>
        </authorList>
    </citation>
    <scope>NUCLEOTIDE SEQUENCE [LARGE SCALE GENOMIC DNA]</scope>
    <source>
        <strain evidence="8 9">CCBAS932</strain>
    </source>
</reference>
<proteinExistence type="inferred from homology"/>
<evidence type="ECO:0000256" key="3">
    <source>
        <dbReference type="ARBA" id="ARBA00022670"/>
    </source>
</evidence>
<keyword evidence="5" id="KW-0378">Hydrolase</keyword>
<dbReference type="InterPro" id="IPR051947">
    <property type="entry name" value="Sentrin-specific_protease"/>
</dbReference>
<dbReference type="GO" id="GO:0005737">
    <property type="term" value="C:cytoplasm"/>
    <property type="evidence" value="ECO:0007669"/>
    <property type="project" value="TreeGrafter"/>
</dbReference>
<dbReference type="PANTHER" id="PTHR46896">
    <property type="entry name" value="SENTRIN-SPECIFIC PROTEASE"/>
    <property type="match status" value="1"/>
</dbReference>
<dbReference type="EMBL" id="ML119128">
    <property type="protein sequence ID" value="RPB12445.1"/>
    <property type="molecule type" value="Genomic_DNA"/>
</dbReference>
<dbReference type="PANTHER" id="PTHR46896:SF3">
    <property type="entry name" value="FI06413P-RELATED"/>
    <property type="match status" value="1"/>
</dbReference>
<dbReference type="InterPro" id="IPR038765">
    <property type="entry name" value="Papain-like_cys_pep_sf"/>
</dbReference>
<dbReference type="GO" id="GO:0006508">
    <property type="term" value="P:proteolysis"/>
    <property type="evidence" value="ECO:0007669"/>
    <property type="project" value="UniProtKB-KW"/>
</dbReference>
<feature type="compositionally biased region" description="Pro residues" evidence="6">
    <location>
        <begin position="55"/>
        <end position="65"/>
    </location>
</feature>
<dbReference type="Pfam" id="PF02902">
    <property type="entry name" value="Peptidase_C48"/>
    <property type="match status" value="1"/>
</dbReference>
<keyword evidence="4" id="KW-0833">Ubl conjugation pathway</keyword>
<evidence type="ECO:0000256" key="1">
    <source>
        <dbReference type="ARBA" id="ARBA00005234"/>
    </source>
</evidence>
<dbReference type="InParanoid" id="A0A3N4L361"/>
<keyword evidence="9" id="KW-1185">Reference proteome</keyword>
<feature type="domain" description="Ubiquitin-like protease family profile" evidence="7">
    <location>
        <begin position="73"/>
        <end position="134"/>
    </location>
</feature>
<dbReference type="AlphaFoldDB" id="A0A3N4L361"/>